<dbReference type="GO" id="GO:0008897">
    <property type="term" value="F:holo-[acyl-carrier-protein] synthase activity"/>
    <property type="evidence" value="ECO:0007669"/>
    <property type="project" value="InterPro"/>
</dbReference>
<dbReference type="PANTHER" id="PTHR12215:SF10">
    <property type="entry name" value="L-AMINOADIPATE-SEMIALDEHYDE DEHYDROGENASE-PHOSPHOPANTETHEINYL TRANSFERASE"/>
    <property type="match status" value="1"/>
</dbReference>
<dbReference type="GO" id="GO:0000287">
    <property type="term" value="F:magnesium ion binding"/>
    <property type="evidence" value="ECO:0007669"/>
    <property type="project" value="InterPro"/>
</dbReference>
<dbReference type="SUPFAM" id="SSF56214">
    <property type="entry name" value="4'-phosphopantetheinyl transferase"/>
    <property type="match status" value="2"/>
</dbReference>
<dbReference type="EMBL" id="QTSU01000003">
    <property type="protein sequence ID" value="RDZ26412.1"/>
    <property type="molecule type" value="Genomic_DNA"/>
</dbReference>
<evidence type="ECO:0000313" key="5">
    <source>
        <dbReference type="EMBL" id="RDZ26412.1"/>
    </source>
</evidence>
<feature type="domain" description="4'-phosphopantetheinyl transferase" evidence="4">
    <location>
        <begin position="85"/>
        <end position="186"/>
    </location>
</feature>
<dbReference type="OrthoDB" id="9808281at2"/>
<dbReference type="Pfam" id="PF01648">
    <property type="entry name" value="ACPS"/>
    <property type="match status" value="1"/>
</dbReference>
<dbReference type="InterPro" id="IPR037143">
    <property type="entry name" value="4-PPantetheinyl_Trfase_dom_sf"/>
</dbReference>
<dbReference type="AlphaFoldDB" id="A0A371JXT3"/>
<evidence type="ECO:0000313" key="6">
    <source>
        <dbReference type="Proteomes" id="UP000264492"/>
    </source>
</evidence>
<dbReference type="InterPro" id="IPR050559">
    <property type="entry name" value="P-Pant_transferase_sf"/>
</dbReference>
<organism evidence="5 6">
    <name type="scientific">Lysobacter silvisoli</name>
    <dbReference type="NCBI Taxonomy" id="2293254"/>
    <lineage>
        <taxon>Bacteria</taxon>
        <taxon>Pseudomonadati</taxon>
        <taxon>Pseudomonadota</taxon>
        <taxon>Gammaproteobacteria</taxon>
        <taxon>Lysobacterales</taxon>
        <taxon>Lysobacteraceae</taxon>
        <taxon>Lysobacter</taxon>
    </lineage>
</organism>
<dbReference type="InterPro" id="IPR008278">
    <property type="entry name" value="4-PPantetheinyl_Trfase_dom"/>
</dbReference>
<dbReference type="Proteomes" id="UP000264492">
    <property type="component" value="Unassembled WGS sequence"/>
</dbReference>
<name>A0A371JXT3_9GAMM</name>
<keyword evidence="6" id="KW-1185">Reference proteome</keyword>
<comment type="caution">
    <text evidence="5">The sequence shown here is derived from an EMBL/GenBank/DDBJ whole genome shotgun (WGS) entry which is preliminary data.</text>
</comment>
<keyword evidence="2 5" id="KW-0808">Transferase</keyword>
<evidence type="ECO:0000256" key="3">
    <source>
        <dbReference type="SAM" id="MobiDB-lite"/>
    </source>
</evidence>
<evidence type="ECO:0000256" key="1">
    <source>
        <dbReference type="ARBA" id="ARBA00010990"/>
    </source>
</evidence>
<dbReference type="PANTHER" id="PTHR12215">
    <property type="entry name" value="PHOSPHOPANTETHEINE TRANSFERASE"/>
    <property type="match status" value="1"/>
</dbReference>
<dbReference type="RefSeq" id="WP_115860405.1">
    <property type="nucleotide sequence ID" value="NZ_QTSU01000003.1"/>
</dbReference>
<proteinExistence type="inferred from homology"/>
<gene>
    <name evidence="5" type="ORF">DX914_15535</name>
</gene>
<sequence length="199" mass="22162">MSLSQPDPHAADAPRWSWHPQAPSRSAEALARAWLAQQLGSDPATLPLARDERQRPYLLPPWQRWDCNWSHSGEGLLVALAGRGRVGVDLERLRPRPRALEVSQRYFTPAETAWLQAQPERDRAFLRLWCAKEAVLKAHGHGLSFGLHRLRFEEHGGRLRLVDSDPALGAPADWQLQELAPAPDYVGALAWRSGAVGAA</sequence>
<feature type="region of interest" description="Disordered" evidence="3">
    <location>
        <begin position="1"/>
        <end position="22"/>
    </location>
</feature>
<reference evidence="5 6" key="1">
    <citation type="submission" date="2018-08" db="EMBL/GenBank/DDBJ databases">
        <title>Lysobacter sp. zong2l5, whole genome shotgun sequence.</title>
        <authorList>
            <person name="Zhang X."/>
            <person name="Feng G."/>
            <person name="Zhu H."/>
        </authorList>
    </citation>
    <scope>NUCLEOTIDE SEQUENCE [LARGE SCALE GENOMIC DNA]</scope>
    <source>
        <strain evidence="6">zong2l5</strain>
    </source>
</reference>
<accession>A0A371JXT3</accession>
<evidence type="ECO:0000259" key="4">
    <source>
        <dbReference type="Pfam" id="PF01648"/>
    </source>
</evidence>
<evidence type="ECO:0000256" key="2">
    <source>
        <dbReference type="ARBA" id="ARBA00022679"/>
    </source>
</evidence>
<dbReference type="Gene3D" id="3.90.470.20">
    <property type="entry name" value="4'-phosphopantetheinyl transferase domain"/>
    <property type="match status" value="1"/>
</dbReference>
<dbReference type="GO" id="GO:0019878">
    <property type="term" value="P:lysine biosynthetic process via aminoadipic acid"/>
    <property type="evidence" value="ECO:0007669"/>
    <property type="project" value="TreeGrafter"/>
</dbReference>
<comment type="similarity">
    <text evidence="1">Belongs to the P-Pant transferase superfamily. Gsp/Sfp/HetI/AcpT family.</text>
</comment>
<dbReference type="GO" id="GO:0005829">
    <property type="term" value="C:cytosol"/>
    <property type="evidence" value="ECO:0007669"/>
    <property type="project" value="TreeGrafter"/>
</dbReference>
<protein>
    <submittedName>
        <fullName evidence="5">4-phosphopantetheinyl transferase</fullName>
    </submittedName>
</protein>